<dbReference type="Pfam" id="PF02673">
    <property type="entry name" value="BacA"/>
    <property type="match status" value="1"/>
</dbReference>
<dbReference type="RefSeq" id="WP_066661067.1">
    <property type="nucleotide sequence ID" value="NZ_CBCSCL010000012.1"/>
</dbReference>
<comment type="subcellular location">
    <subcellularLocation>
        <location evidence="1 14">Cell membrane</location>
        <topology evidence="1 14">Multi-pass membrane protein</topology>
    </subcellularLocation>
</comment>
<dbReference type="STRING" id="463014.BAU07_19260"/>
<dbReference type="GO" id="GO:0008360">
    <property type="term" value="P:regulation of cell shape"/>
    <property type="evidence" value="ECO:0007669"/>
    <property type="project" value="UniProtKB-KW"/>
</dbReference>
<evidence type="ECO:0000256" key="14">
    <source>
        <dbReference type="HAMAP-Rule" id="MF_01006"/>
    </source>
</evidence>
<dbReference type="GO" id="GO:0009252">
    <property type="term" value="P:peptidoglycan biosynthetic process"/>
    <property type="evidence" value="ECO:0007669"/>
    <property type="project" value="UniProtKB-KW"/>
</dbReference>
<comment type="catalytic activity">
    <reaction evidence="13 14">
        <text>di-trans,octa-cis-undecaprenyl diphosphate + H2O = di-trans,octa-cis-undecaprenyl phosphate + phosphate + H(+)</text>
        <dbReference type="Rhea" id="RHEA:28094"/>
        <dbReference type="ChEBI" id="CHEBI:15377"/>
        <dbReference type="ChEBI" id="CHEBI:15378"/>
        <dbReference type="ChEBI" id="CHEBI:43474"/>
        <dbReference type="ChEBI" id="CHEBI:58405"/>
        <dbReference type="ChEBI" id="CHEBI:60392"/>
        <dbReference type="EC" id="3.6.1.27"/>
    </reaction>
</comment>
<reference evidence="15 16" key="1">
    <citation type="submission" date="2016-06" db="EMBL/GenBank/DDBJ databases">
        <title>Complete genome sequences of Bordetella bronchialis and Bordetella flabilis.</title>
        <authorList>
            <person name="LiPuma J.J."/>
            <person name="Spilker T."/>
        </authorList>
    </citation>
    <scope>NUCLEOTIDE SEQUENCE [LARGE SCALE GENOMIC DNA]</scope>
    <source>
        <strain evidence="15 16">AU10664</strain>
    </source>
</reference>
<feature type="transmembrane region" description="Helical" evidence="14">
    <location>
        <begin position="7"/>
        <end position="26"/>
    </location>
</feature>
<proteinExistence type="inferred from homology"/>
<comment type="miscellaneous">
    <text evidence="14">Bacitracin is thought to be involved in the inhibition of peptidoglycan synthesis by sequestering undecaprenyl diphosphate, thereby reducing the pool of lipid carrier available.</text>
</comment>
<dbReference type="HAMAP" id="MF_01006">
    <property type="entry name" value="Undec_diphosphatase"/>
    <property type="match status" value="1"/>
</dbReference>
<evidence type="ECO:0000313" key="15">
    <source>
        <dbReference type="EMBL" id="ANN78970.1"/>
    </source>
</evidence>
<keyword evidence="10 14" id="KW-0046">Antibiotic resistance</keyword>
<comment type="function">
    <text evidence="14">Catalyzes the dephosphorylation of undecaprenyl diphosphate (UPP). Confers resistance to bacitracin.</text>
</comment>
<dbReference type="AlphaFoldDB" id="A0A193GGM4"/>
<evidence type="ECO:0000313" key="16">
    <source>
        <dbReference type="Proteomes" id="UP000091926"/>
    </source>
</evidence>
<dbReference type="NCBIfam" id="NF001389">
    <property type="entry name" value="PRK00281.1-2"/>
    <property type="match status" value="1"/>
</dbReference>
<dbReference type="PANTHER" id="PTHR30622">
    <property type="entry name" value="UNDECAPRENYL-DIPHOSPHATASE"/>
    <property type="match status" value="1"/>
</dbReference>
<evidence type="ECO:0000256" key="4">
    <source>
        <dbReference type="ARBA" id="ARBA00021581"/>
    </source>
</evidence>
<protein>
    <recommendedName>
        <fullName evidence="4 14">Undecaprenyl-diphosphatase</fullName>
        <ecNumber evidence="3 14">3.6.1.27</ecNumber>
    </recommendedName>
    <alternativeName>
        <fullName evidence="12 14">Bacitracin resistance protein</fullName>
    </alternativeName>
    <alternativeName>
        <fullName evidence="11 14">Undecaprenyl pyrophosphate phosphatase</fullName>
    </alternativeName>
</protein>
<dbReference type="GO" id="GO:0046677">
    <property type="term" value="P:response to antibiotic"/>
    <property type="evidence" value="ECO:0007669"/>
    <property type="project" value="UniProtKB-UniRule"/>
</dbReference>
<evidence type="ECO:0000256" key="9">
    <source>
        <dbReference type="ARBA" id="ARBA00023136"/>
    </source>
</evidence>
<evidence type="ECO:0000256" key="1">
    <source>
        <dbReference type="ARBA" id="ARBA00004651"/>
    </source>
</evidence>
<evidence type="ECO:0000256" key="11">
    <source>
        <dbReference type="ARBA" id="ARBA00032707"/>
    </source>
</evidence>
<comment type="similarity">
    <text evidence="2 14">Belongs to the UppP family.</text>
</comment>
<keyword evidence="14" id="KW-0961">Cell wall biogenesis/degradation</keyword>
<keyword evidence="9 14" id="KW-0472">Membrane</keyword>
<dbReference type="PANTHER" id="PTHR30622:SF3">
    <property type="entry name" value="UNDECAPRENYL-DIPHOSPHATASE"/>
    <property type="match status" value="1"/>
</dbReference>
<dbReference type="EC" id="3.6.1.27" evidence="3 14"/>
<accession>A0A193GGM4</accession>
<organism evidence="15 16">
    <name type="scientific">Bordetella flabilis</name>
    <dbReference type="NCBI Taxonomy" id="463014"/>
    <lineage>
        <taxon>Bacteria</taxon>
        <taxon>Pseudomonadati</taxon>
        <taxon>Pseudomonadota</taxon>
        <taxon>Betaproteobacteria</taxon>
        <taxon>Burkholderiales</taxon>
        <taxon>Alcaligenaceae</taxon>
        <taxon>Bordetella</taxon>
    </lineage>
</organism>
<evidence type="ECO:0000256" key="5">
    <source>
        <dbReference type="ARBA" id="ARBA00022475"/>
    </source>
</evidence>
<evidence type="ECO:0000256" key="13">
    <source>
        <dbReference type="ARBA" id="ARBA00047594"/>
    </source>
</evidence>
<evidence type="ECO:0000256" key="2">
    <source>
        <dbReference type="ARBA" id="ARBA00010621"/>
    </source>
</evidence>
<evidence type="ECO:0000256" key="3">
    <source>
        <dbReference type="ARBA" id="ARBA00012374"/>
    </source>
</evidence>
<keyword evidence="7 14" id="KW-0378">Hydrolase</keyword>
<feature type="transmembrane region" description="Helical" evidence="14">
    <location>
        <begin position="86"/>
        <end position="105"/>
    </location>
</feature>
<name>A0A193GGM4_9BORD</name>
<feature type="transmembrane region" description="Helical" evidence="14">
    <location>
        <begin position="208"/>
        <end position="226"/>
    </location>
</feature>
<dbReference type="GO" id="GO:0071555">
    <property type="term" value="P:cell wall organization"/>
    <property type="evidence" value="ECO:0007669"/>
    <property type="project" value="UniProtKB-KW"/>
</dbReference>
<keyword evidence="5 14" id="KW-1003">Cell membrane</keyword>
<feature type="transmembrane region" description="Helical" evidence="14">
    <location>
        <begin position="46"/>
        <end position="65"/>
    </location>
</feature>
<keyword evidence="8 14" id="KW-1133">Transmembrane helix</keyword>
<evidence type="ECO:0000256" key="6">
    <source>
        <dbReference type="ARBA" id="ARBA00022692"/>
    </source>
</evidence>
<evidence type="ECO:0000256" key="10">
    <source>
        <dbReference type="ARBA" id="ARBA00023251"/>
    </source>
</evidence>
<evidence type="ECO:0000256" key="7">
    <source>
        <dbReference type="ARBA" id="ARBA00022801"/>
    </source>
</evidence>
<gene>
    <name evidence="14" type="primary">uppP</name>
    <name evidence="15" type="ORF">BAU07_19260</name>
</gene>
<evidence type="ECO:0000256" key="8">
    <source>
        <dbReference type="ARBA" id="ARBA00022989"/>
    </source>
</evidence>
<dbReference type="EMBL" id="CP016172">
    <property type="protein sequence ID" value="ANN78970.1"/>
    <property type="molecule type" value="Genomic_DNA"/>
</dbReference>
<feature type="transmembrane region" description="Helical" evidence="14">
    <location>
        <begin position="271"/>
        <end position="287"/>
    </location>
</feature>
<dbReference type="GO" id="GO:0005886">
    <property type="term" value="C:plasma membrane"/>
    <property type="evidence" value="ECO:0007669"/>
    <property type="project" value="UniProtKB-SubCell"/>
</dbReference>
<dbReference type="OrthoDB" id="9808289at2"/>
<dbReference type="Proteomes" id="UP000091926">
    <property type="component" value="Chromosome"/>
</dbReference>
<dbReference type="GO" id="GO:0050380">
    <property type="term" value="F:undecaprenyl-diphosphatase activity"/>
    <property type="evidence" value="ECO:0007669"/>
    <property type="project" value="UniProtKB-UniRule"/>
</dbReference>
<keyword evidence="14" id="KW-0133">Cell shape</keyword>
<feature type="transmembrane region" description="Helical" evidence="14">
    <location>
        <begin position="111"/>
        <end position="132"/>
    </location>
</feature>
<keyword evidence="6 14" id="KW-0812">Transmembrane</keyword>
<feature type="transmembrane region" description="Helical" evidence="14">
    <location>
        <begin position="238"/>
        <end position="259"/>
    </location>
</feature>
<dbReference type="InterPro" id="IPR003824">
    <property type="entry name" value="UppP"/>
</dbReference>
<dbReference type="NCBIfam" id="NF001390">
    <property type="entry name" value="PRK00281.1-4"/>
    <property type="match status" value="1"/>
</dbReference>
<evidence type="ECO:0000256" key="12">
    <source>
        <dbReference type="ARBA" id="ARBA00032932"/>
    </source>
</evidence>
<dbReference type="KEGG" id="bfz:BAU07_19260"/>
<keyword evidence="14" id="KW-0573">Peptidoglycan synthesis</keyword>
<keyword evidence="16" id="KW-1185">Reference proteome</keyword>
<sequence>MTENTLYLIKAFFLGIIEGLTEFIPVSSTGHLILFGDWIHFESNSAKVFEVVIQFGSILAVMWIFRARLWQLIHGTLTGVRSEVMFTRNLLLAFIPAAVIGAIFIRAIKNLFYHPGVVAVTLILGGFIMLYVERRAHGRPGSTPHPAGDDSAAQVKATAHTLEEISWKQALCVGVAQCVAMVPGVSRSGSTIIGGMIAGIQRKTATEFSFFLAMPTMLGAAVYDSYRNMGVLSQHDVLGIAVGFVAAFLSALLVVRAVLRFVANHTYRVFAWYRIALGIVVAIVLFAH</sequence>